<comment type="caution">
    <text evidence="1">The sequence shown here is derived from an EMBL/GenBank/DDBJ whole genome shotgun (WGS) entry which is preliminary data.</text>
</comment>
<evidence type="ECO:0000313" key="2">
    <source>
        <dbReference type="Proteomes" id="UP000299102"/>
    </source>
</evidence>
<dbReference type="Proteomes" id="UP000299102">
    <property type="component" value="Unassembled WGS sequence"/>
</dbReference>
<keyword evidence="2" id="KW-1185">Reference proteome</keyword>
<sequence>MPRRRTLENQAERRRRYGLVFYNVRCRSLMFPADTRFCFRLRRKTELQYNARKSTALELPANDAICSFNAPRPYLLSRVAILNHCDASTTNFTAAQFHAL</sequence>
<gene>
    <name evidence="1" type="ORF">EVAR_27796_1</name>
</gene>
<organism evidence="1 2">
    <name type="scientific">Eumeta variegata</name>
    <name type="common">Bagworm moth</name>
    <name type="synonym">Eumeta japonica</name>
    <dbReference type="NCBI Taxonomy" id="151549"/>
    <lineage>
        <taxon>Eukaryota</taxon>
        <taxon>Metazoa</taxon>
        <taxon>Ecdysozoa</taxon>
        <taxon>Arthropoda</taxon>
        <taxon>Hexapoda</taxon>
        <taxon>Insecta</taxon>
        <taxon>Pterygota</taxon>
        <taxon>Neoptera</taxon>
        <taxon>Endopterygota</taxon>
        <taxon>Lepidoptera</taxon>
        <taxon>Glossata</taxon>
        <taxon>Ditrysia</taxon>
        <taxon>Tineoidea</taxon>
        <taxon>Psychidae</taxon>
        <taxon>Oiketicinae</taxon>
        <taxon>Eumeta</taxon>
    </lineage>
</organism>
<dbReference type="EMBL" id="BGZK01000352">
    <property type="protein sequence ID" value="GBP38610.1"/>
    <property type="molecule type" value="Genomic_DNA"/>
</dbReference>
<proteinExistence type="predicted"/>
<name>A0A4C1VJ51_EUMVA</name>
<reference evidence="1 2" key="1">
    <citation type="journal article" date="2019" name="Commun. Biol.">
        <title>The bagworm genome reveals a unique fibroin gene that provides high tensile strength.</title>
        <authorList>
            <person name="Kono N."/>
            <person name="Nakamura H."/>
            <person name="Ohtoshi R."/>
            <person name="Tomita M."/>
            <person name="Numata K."/>
            <person name="Arakawa K."/>
        </authorList>
    </citation>
    <scope>NUCLEOTIDE SEQUENCE [LARGE SCALE GENOMIC DNA]</scope>
</reference>
<accession>A0A4C1VJ51</accession>
<evidence type="ECO:0000313" key="1">
    <source>
        <dbReference type="EMBL" id="GBP38610.1"/>
    </source>
</evidence>
<protein>
    <submittedName>
        <fullName evidence="1">Uncharacterized protein</fullName>
    </submittedName>
</protein>
<dbReference type="AlphaFoldDB" id="A0A4C1VJ51"/>